<comment type="cofactor">
    <cofactor evidence="1">
        <name>Mg(2+)</name>
        <dbReference type="ChEBI" id="CHEBI:18420"/>
    </cofactor>
</comment>
<dbReference type="Proteomes" id="UP000276899">
    <property type="component" value="Chromosome"/>
</dbReference>
<evidence type="ECO:0000313" key="11">
    <source>
        <dbReference type="EMBL" id="VEG73832.1"/>
    </source>
</evidence>
<dbReference type="AlphaFoldDB" id="A0A3S4SN47"/>
<keyword evidence="12" id="KW-1185">Reference proteome</keyword>
<evidence type="ECO:0000256" key="9">
    <source>
        <dbReference type="ARBA" id="ARBA00038276"/>
    </source>
</evidence>
<keyword evidence="7" id="KW-0067">ATP-binding</keyword>
<name>A0A3S4SN47_9ACTO</name>
<dbReference type="GO" id="GO:0005524">
    <property type="term" value="F:ATP binding"/>
    <property type="evidence" value="ECO:0007669"/>
    <property type="project" value="UniProtKB-KW"/>
</dbReference>
<dbReference type="CDD" id="cd05403">
    <property type="entry name" value="NT_KNTase_like"/>
    <property type="match status" value="1"/>
</dbReference>
<dbReference type="Gene3D" id="3.30.460.10">
    <property type="entry name" value="Beta Polymerase, domain 2"/>
    <property type="match status" value="1"/>
</dbReference>
<evidence type="ECO:0000256" key="7">
    <source>
        <dbReference type="ARBA" id="ARBA00022840"/>
    </source>
</evidence>
<accession>A0A3S4SN47</accession>
<evidence type="ECO:0000256" key="3">
    <source>
        <dbReference type="ARBA" id="ARBA00022679"/>
    </source>
</evidence>
<dbReference type="STRING" id="1278298.GCA_000428685_02147"/>
<keyword evidence="5" id="KW-0479">Metal-binding</keyword>
<keyword evidence="6" id="KW-0547">Nucleotide-binding</keyword>
<reference evidence="11 12" key="1">
    <citation type="submission" date="2018-12" db="EMBL/GenBank/DDBJ databases">
        <authorList>
            <consortium name="Pathogen Informatics"/>
        </authorList>
    </citation>
    <scope>NUCLEOTIDE SEQUENCE [LARGE SCALE GENOMIC DNA]</scope>
    <source>
        <strain evidence="11 12">NCTC11923</strain>
    </source>
</reference>
<dbReference type="InterPro" id="IPR002934">
    <property type="entry name" value="Polymerase_NTP_transf_dom"/>
</dbReference>
<proteinExistence type="inferred from homology"/>
<organism evidence="11 12">
    <name type="scientific">Actinomyces slackii</name>
    <dbReference type="NCBI Taxonomy" id="52774"/>
    <lineage>
        <taxon>Bacteria</taxon>
        <taxon>Bacillati</taxon>
        <taxon>Actinomycetota</taxon>
        <taxon>Actinomycetes</taxon>
        <taxon>Actinomycetales</taxon>
        <taxon>Actinomycetaceae</taxon>
        <taxon>Actinomyces</taxon>
    </lineage>
</organism>
<dbReference type="EMBL" id="LR134363">
    <property type="protein sequence ID" value="VEG73832.1"/>
    <property type="molecule type" value="Genomic_DNA"/>
</dbReference>
<dbReference type="KEGG" id="asla:NCTC11923_00444"/>
<gene>
    <name evidence="11" type="ORF">NCTC11923_00444</name>
</gene>
<dbReference type="Pfam" id="PF01909">
    <property type="entry name" value="NTP_transf_2"/>
    <property type="match status" value="1"/>
</dbReference>
<sequence>MTTSATAPSEPVLGPLGLRLRSHRDEVRAYLTGFHMSNVRVFGSTSRGSDRETSDIDLLVQADRAPSLFTLARAERGLQTLLGAPVDIVPDDAIRPDLREQILSEAVPL</sequence>
<keyword evidence="4" id="KW-0548">Nucleotidyltransferase</keyword>
<dbReference type="GO" id="GO:0016779">
    <property type="term" value="F:nucleotidyltransferase activity"/>
    <property type="evidence" value="ECO:0007669"/>
    <property type="project" value="UniProtKB-KW"/>
</dbReference>
<evidence type="ECO:0000256" key="5">
    <source>
        <dbReference type="ARBA" id="ARBA00022723"/>
    </source>
</evidence>
<feature type="domain" description="Polymerase nucleotidyl transferase" evidence="10">
    <location>
        <begin position="36"/>
        <end position="107"/>
    </location>
</feature>
<evidence type="ECO:0000256" key="4">
    <source>
        <dbReference type="ARBA" id="ARBA00022695"/>
    </source>
</evidence>
<protein>
    <submittedName>
        <fullName evidence="11">Nucleotidyltransferase domain</fullName>
    </submittedName>
</protein>
<dbReference type="RefSeq" id="WP_051281237.1">
    <property type="nucleotide sequence ID" value="NZ_CBCRWE010000036.1"/>
</dbReference>
<keyword evidence="3 11" id="KW-0808">Transferase</keyword>
<dbReference type="InterPro" id="IPR043519">
    <property type="entry name" value="NT_sf"/>
</dbReference>
<evidence type="ECO:0000256" key="6">
    <source>
        <dbReference type="ARBA" id="ARBA00022741"/>
    </source>
</evidence>
<dbReference type="GO" id="GO:0046872">
    <property type="term" value="F:metal ion binding"/>
    <property type="evidence" value="ECO:0007669"/>
    <property type="project" value="UniProtKB-KW"/>
</dbReference>
<evidence type="ECO:0000256" key="8">
    <source>
        <dbReference type="ARBA" id="ARBA00022842"/>
    </source>
</evidence>
<evidence type="ECO:0000256" key="1">
    <source>
        <dbReference type="ARBA" id="ARBA00001946"/>
    </source>
</evidence>
<evidence type="ECO:0000256" key="2">
    <source>
        <dbReference type="ARBA" id="ARBA00022649"/>
    </source>
</evidence>
<dbReference type="SUPFAM" id="SSF81301">
    <property type="entry name" value="Nucleotidyltransferase"/>
    <property type="match status" value="1"/>
</dbReference>
<evidence type="ECO:0000313" key="12">
    <source>
        <dbReference type="Proteomes" id="UP000276899"/>
    </source>
</evidence>
<keyword evidence="2" id="KW-1277">Toxin-antitoxin system</keyword>
<evidence type="ECO:0000259" key="10">
    <source>
        <dbReference type="Pfam" id="PF01909"/>
    </source>
</evidence>
<dbReference type="PANTHER" id="PTHR33571">
    <property type="entry name" value="SSL8005 PROTEIN"/>
    <property type="match status" value="1"/>
</dbReference>
<dbReference type="InterPro" id="IPR052038">
    <property type="entry name" value="Type-VII_TA_antitoxin"/>
</dbReference>
<dbReference type="PANTHER" id="PTHR33571:SF12">
    <property type="entry name" value="BSL3053 PROTEIN"/>
    <property type="match status" value="1"/>
</dbReference>
<keyword evidence="8" id="KW-0460">Magnesium</keyword>
<comment type="similarity">
    <text evidence="9">Belongs to the MntA antitoxin family.</text>
</comment>